<comment type="caution">
    <text evidence="2">The sequence shown here is derived from an EMBL/GenBank/DDBJ whole genome shotgun (WGS) entry which is preliminary data.</text>
</comment>
<evidence type="ECO:0000256" key="1">
    <source>
        <dbReference type="SAM" id="Phobius"/>
    </source>
</evidence>
<feature type="transmembrane region" description="Helical" evidence="1">
    <location>
        <begin position="20"/>
        <end position="37"/>
    </location>
</feature>
<dbReference type="Proteomes" id="UP000004625">
    <property type="component" value="Unassembled WGS sequence"/>
</dbReference>
<gene>
    <name evidence="2" type="ORF">HMPREF9103_01949</name>
</gene>
<evidence type="ECO:0000313" key="3">
    <source>
        <dbReference type="Proteomes" id="UP000004625"/>
    </source>
</evidence>
<reference evidence="2 3" key="1">
    <citation type="submission" date="2011-09" db="EMBL/GenBank/DDBJ databases">
        <authorList>
            <person name="Weinstock G."/>
            <person name="Sodergren E."/>
            <person name="Clifton S."/>
            <person name="Fulton L."/>
            <person name="Fulton B."/>
            <person name="Courtney L."/>
            <person name="Fronick C."/>
            <person name="Harrison M."/>
            <person name="Strong C."/>
            <person name="Farmer C."/>
            <person name="Delahaunty K."/>
            <person name="Markovic C."/>
            <person name="Hall O."/>
            <person name="Minx P."/>
            <person name="Tomlinson C."/>
            <person name="Mitreva M."/>
            <person name="Hou S."/>
            <person name="Chen J."/>
            <person name="Wollam A."/>
            <person name="Pepin K.H."/>
            <person name="Johnson M."/>
            <person name="Bhonagiri V."/>
            <person name="Zhang X."/>
            <person name="Suruliraj S."/>
            <person name="Warren W."/>
            <person name="Chinwalla A."/>
            <person name="Mardis E.R."/>
            <person name="Wilson R.K."/>
        </authorList>
    </citation>
    <scope>NUCLEOTIDE SEQUENCE [LARGE SCALE GENOMIC DNA]</scope>
    <source>
        <strain evidence="2 3">F0439</strain>
    </source>
</reference>
<dbReference type="HOGENOM" id="CLU_3119171_0_0_9"/>
<protein>
    <submittedName>
        <fullName evidence="2">Uncharacterized protein</fullName>
    </submittedName>
</protein>
<evidence type="ECO:0000313" key="2">
    <source>
        <dbReference type="EMBL" id="EHL97585.1"/>
    </source>
</evidence>
<dbReference type="AlphaFoldDB" id="G9ZQE2"/>
<accession>G9ZQE2</accession>
<organism evidence="2 3">
    <name type="scientific">Lentilactobacillus parafarraginis F0439</name>
    <dbReference type="NCBI Taxonomy" id="797515"/>
    <lineage>
        <taxon>Bacteria</taxon>
        <taxon>Bacillati</taxon>
        <taxon>Bacillota</taxon>
        <taxon>Bacilli</taxon>
        <taxon>Lactobacillales</taxon>
        <taxon>Lactobacillaceae</taxon>
        <taxon>Lentilactobacillus</taxon>
    </lineage>
</organism>
<keyword evidence="1" id="KW-1133">Transmembrane helix</keyword>
<dbReference type="EMBL" id="AGEY01000116">
    <property type="protein sequence ID" value="EHL97585.1"/>
    <property type="molecule type" value="Genomic_DNA"/>
</dbReference>
<keyword evidence="1" id="KW-0812">Transmembrane</keyword>
<keyword evidence="1" id="KW-0472">Membrane</keyword>
<proteinExistence type="predicted"/>
<sequence length="50" mass="5897">MSINIKRRILRAGKFQYRYLMKVVKIMVGNLFISWNLKSYFKTLGNKGGN</sequence>
<name>G9ZQE2_9LACO</name>
<keyword evidence="3" id="KW-1185">Reference proteome</keyword>
<dbReference type="STRING" id="797515.HMPREF9103_01949"/>